<accession>A0A0F9IYC4</accession>
<dbReference type="AlphaFoldDB" id="A0A0F9IYC4"/>
<proteinExistence type="predicted"/>
<gene>
    <name evidence="1" type="ORF">LCGC14_1522100</name>
</gene>
<reference evidence="1" key="1">
    <citation type="journal article" date="2015" name="Nature">
        <title>Complex archaea that bridge the gap between prokaryotes and eukaryotes.</title>
        <authorList>
            <person name="Spang A."/>
            <person name="Saw J.H."/>
            <person name="Jorgensen S.L."/>
            <person name="Zaremba-Niedzwiedzka K."/>
            <person name="Martijn J."/>
            <person name="Lind A.E."/>
            <person name="van Eijk R."/>
            <person name="Schleper C."/>
            <person name="Guy L."/>
            <person name="Ettema T.J."/>
        </authorList>
    </citation>
    <scope>NUCLEOTIDE SEQUENCE</scope>
</reference>
<protein>
    <submittedName>
        <fullName evidence="1">Uncharacterized protein</fullName>
    </submittedName>
</protein>
<name>A0A0F9IYC4_9ZZZZ</name>
<comment type="caution">
    <text evidence="1">The sequence shown here is derived from an EMBL/GenBank/DDBJ whole genome shotgun (WGS) entry which is preliminary data.</text>
</comment>
<evidence type="ECO:0000313" key="1">
    <source>
        <dbReference type="EMBL" id="KKM62394.1"/>
    </source>
</evidence>
<sequence length="77" mass="8931">MGHIKIDPGALPDVILEMTSGIVCRIGVYHDEELAQAHADRWARRHDFKDFNQYREESDAGDMKDELVWKTADCIHY</sequence>
<organism evidence="1">
    <name type="scientific">marine sediment metagenome</name>
    <dbReference type="NCBI Taxonomy" id="412755"/>
    <lineage>
        <taxon>unclassified sequences</taxon>
        <taxon>metagenomes</taxon>
        <taxon>ecological metagenomes</taxon>
    </lineage>
</organism>
<dbReference type="EMBL" id="LAZR01011303">
    <property type="protein sequence ID" value="KKM62394.1"/>
    <property type="molecule type" value="Genomic_DNA"/>
</dbReference>